<keyword evidence="5" id="KW-0808">Transferase</keyword>
<dbReference type="GO" id="GO:1901605">
    <property type="term" value="P:alpha-amino acid metabolic process"/>
    <property type="evidence" value="ECO:0007669"/>
    <property type="project" value="TreeGrafter"/>
</dbReference>
<dbReference type="GO" id="GO:0008483">
    <property type="term" value="F:transaminase activity"/>
    <property type="evidence" value="ECO:0007669"/>
    <property type="project" value="UniProtKB-KW"/>
</dbReference>
<dbReference type="EMBL" id="JAIFRP010000039">
    <property type="protein sequence ID" value="KAK2581434.1"/>
    <property type="molecule type" value="Genomic_DNA"/>
</dbReference>
<accession>A0AAD9VP16</accession>
<keyword evidence="4" id="KW-0032">Aminotransferase</keyword>
<keyword evidence="9" id="KW-1185">Reference proteome</keyword>
<dbReference type="Proteomes" id="UP001258017">
    <property type="component" value="Unassembled WGS sequence"/>
</dbReference>
<sequence length="424" mass="48334">MANTVMDYTKFFSKSTFRRKSNLIRTITEAYMIDPTAITFAGGMPNTDTYPFKELDVSITDGTKIKLEGRDLAAAFQYGPSKGYLPLVKLYRELQMKWHSPKRNDWDVVFTCGSQDACVKVFEMVLDEGQPVMIQIPTYTATVCSLAPLNPDFIGIIQDSDGIIPEEIIRVCEERLRDGRPLPRLLYVNPTGANPTGTTLTESRRKQVYELAQKYDFLIVEDDPYYFLQYLNKQPTSLFSMDTDGRVIRLDSFSKIISAGMRLGSVSANKEILKKLTLHIENSVLHASSLSQLVLYKLFESWDQDRFNQHLKGIQDFYRKRRDLMLAGIKKYFTGLAEWSEPTGGFFFWLKLKGIENASDFVANTCIPKSIFVIPGNAFNYDSNKPDPHIRLSYSYATKEEIEKGLPILAELIRKASKPDKGRC</sequence>
<dbReference type="GO" id="GO:0030170">
    <property type="term" value="F:pyridoxal phosphate binding"/>
    <property type="evidence" value="ECO:0007669"/>
    <property type="project" value="InterPro"/>
</dbReference>
<comment type="caution">
    <text evidence="8">The sequence shown here is derived from an EMBL/GenBank/DDBJ whole genome shotgun (WGS) entry which is preliminary data.</text>
</comment>
<comment type="subunit">
    <text evidence="3">Homodimer.</text>
</comment>
<evidence type="ECO:0000256" key="3">
    <source>
        <dbReference type="ARBA" id="ARBA00011738"/>
    </source>
</evidence>
<feature type="domain" description="Aminotransferase class I/classII large" evidence="7">
    <location>
        <begin position="86"/>
        <end position="405"/>
    </location>
</feature>
<organism evidence="8 9">
    <name type="scientific">Odynerus spinipes</name>
    <dbReference type="NCBI Taxonomy" id="1348599"/>
    <lineage>
        <taxon>Eukaryota</taxon>
        <taxon>Metazoa</taxon>
        <taxon>Ecdysozoa</taxon>
        <taxon>Arthropoda</taxon>
        <taxon>Hexapoda</taxon>
        <taxon>Insecta</taxon>
        <taxon>Pterygota</taxon>
        <taxon>Neoptera</taxon>
        <taxon>Endopterygota</taxon>
        <taxon>Hymenoptera</taxon>
        <taxon>Apocrita</taxon>
        <taxon>Aculeata</taxon>
        <taxon>Vespoidea</taxon>
        <taxon>Vespidae</taxon>
        <taxon>Eumeninae</taxon>
        <taxon>Odynerus</taxon>
    </lineage>
</organism>
<proteinExistence type="inferred from homology"/>
<dbReference type="Gene3D" id="3.40.640.10">
    <property type="entry name" value="Type I PLP-dependent aspartate aminotransferase-like (Major domain)"/>
    <property type="match status" value="1"/>
</dbReference>
<evidence type="ECO:0000259" key="7">
    <source>
        <dbReference type="Pfam" id="PF00155"/>
    </source>
</evidence>
<dbReference type="AlphaFoldDB" id="A0AAD9VP16"/>
<dbReference type="InterPro" id="IPR004839">
    <property type="entry name" value="Aminotransferase_I/II_large"/>
</dbReference>
<evidence type="ECO:0000256" key="6">
    <source>
        <dbReference type="ARBA" id="ARBA00022898"/>
    </source>
</evidence>
<comment type="similarity">
    <text evidence="2">Belongs to the class-I pyridoxal-phosphate-dependent aminotransferase family.</text>
</comment>
<keyword evidence="6" id="KW-0663">Pyridoxal phosphate</keyword>
<evidence type="ECO:0000256" key="5">
    <source>
        <dbReference type="ARBA" id="ARBA00022679"/>
    </source>
</evidence>
<dbReference type="InterPro" id="IPR050859">
    <property type="entry name" value="Class-I_PLP-dep_aminotransf"/>
</dbReference>
<dbReference type="FunFam" id="3.40.640.10:FF:000053">
    <property type="entry name" value="Aminotransferase, class I"/>
    <property type="match status" value="1"/>
</dbReference>
<evidence type="ECO:0000313" key="9">
    <source>
        <dbReference type="Proteomes" id="UP001258017"/>
    </source>
</evidence>
<name>A0AAD9VP16_9HYME</name>
<reference evidence="8" key="1">
    <citation type="submission" date="2021-08" db="EMBL/GenBank/DDBJ databases">
        <authorList>
            <person name="Misof B."/>
            <person name="Oliver O."/>
            <person name="Podsiadlowski L."/>
            <person name="Donath A."/>
            <person name="Peters R."/>
            <person name="Mayer C."/>
            <person name="Rust J."/>
            <person name="Gunkel S."/>
            <person name="Lesny P."/>
            <person name="Martin S."/>
            <person name="Oeyen J.P."/>
            <person name="Petersen M."/>
            <person name="Panagiotis P."/>
            <person name="Wilbrandt J."/>
            <person name="Tanja T."/>
        </authorList>
    </citation>
    <scope>NUCLEOTIDE SEQUENCE</scope>
    <source>
        <strain evidence="8">GBR_01_08_01A</strain>
        <tissue evidence="8">Thorax + abdomen</tissue>
    </source>
</reference>
<dbReference type="FunFam" id="3.90.1150.10:FF:000166">
    <property type="entry name" value="Kynurenine/alpha-aminoadipate aminotransferase, mitochondrial"/>
    <property type="match status" value="1"/>
</dbReference>
<gene>
    <name evidence="8" type="ORF">KPH14_005109</name>
</gene>
<dbReference type="SUPFAM" id="SSF53383">
    <property type="entry name" value="PLP-dependent transferases"/>
    <property type="match status" value="1"/>
</dbReference>
<dbReference type="CDD" id="cd00609">
    <property type="entry name" value="AAT_like"/>
    <property type="match status" value="1"/>
</dbReference>
<reference evidence="8" key="2">
    <citation type="journal article" date="2023" name="Commun. Biol.">
        <title>Intrasexual cuticular hydrocarbon dimorphism in a wasp sheds light on hydrocarbon biosynthesis genes in Hymenoptera.</title>
        <authorList>
            <person name="Moris V.C."/>
            <person name="Podsiadlowski L."/>
            <person name="Martin S."/>
            <person name="Oeyen J.P."/>
            <person name="Donath A."/>
            <person name="Petersen M."/>
            <person name="Wilbrandt J."/>
            <person name="Misof B."/>
            <person name="Liedtke D."/>
            <person name="Thamm M."/>
            <person name="Scheiner R."/>
            <person name="Schmitt T."/>
            <person name="Niehuis O."/>
        </authorList>
    </citation>
    <scope>NUCLEOTIDE SEQUENCE</scope>
    <source>
        <strain evidence="8">GBR_01_08_01A</strain>
    </source>
</reference>
<dbReference type="Pfam" id="PF00155">
    <property type="entry name" value="Aminotran_1_2"/>
    <property type="match status" value="1"/>
</dbReference>
<dbReference type="InterPro" id="IPR015421">
    <property type="entry name" value="PyrdxlP-dep_Trfase_major"/>
</dbReference>
<dbReference type="InterPro" id="IPR015424">
    <property type="entry name" value="PyrdxlP-dep_Trfase"/>
</dbReference>
<evidence type="ECO:0000313" key="8">
    <source>
        <dbReference type="EMBL" id="KAK2581434.1"/>
    </source>
</evidence>
<dbReference type="PANTHER" id="PTHR42790">
    <property type="entry name" value="AMINOTRANSFERASE"/>
    <property type="match status" value="1"/>
</dbReference>
<evidence type="ECO:0000256" key="4">
    <source>
        <dbReference type="ARBA" id="ARBA00022576"/>
    </source>
</evidence>
<comment type="cofactor">
    <cofactor evidence="1">
        <name>pyridoxal 5'-phosphate</name>
        <dbReference type="ChEBI" id="CHEBI:597326"/>
    </cofactor>
</comment>
<evidence type="ECO:0000256" key="2">
    <source>
        <dbReference type="ARBA" id="ARBA00007441"/>
    </source>
</evidence>
<protein>
    <recommendedName>
        <fullName evidence="7">Aminotransferase class I/classII large domain-containing protein</fullName>
    </recommendedName>
</protein>
<dbReference type="PANTHER" id="PTHR42790:SF19">
    <property type="entry name" value="KYNURENINE_ALPHA-AMINOADIPATE AMINOTRANSFERASE, MITOCHONDRIAL"/>
    <property type="match status" value="1"/>
</dbReference>
<evidence type="ECO:0000256" key="1">
    <source>
        <dbReference type="ARBA" id="ARBA00001933"/>
    </source>
</evidence>